<dbReference type="PANTHER" id="PTHR43271:SF2">
    <property type="entry name" value="BLL2771 PROTEIN"/>
    <property type="match status" value="1"/>
</dbReference>
<feature type="transmembrane region" description="Helical" evidence="8">
    <location>
        <begin position="72"/>
        <end position="91"/>
    </location>
</feature>
<evidence type="ECO:0000256" key="2">
    <source>
        <dbReference type="ARBA" id="ARBA00008335"/>
    </source>
</evidence>
<feature type="domain" description="Major facilitator superfamily (MFS) profile" evidence="9">
    <location>
        <begin position="6"/>
        <end position="383"/>
    </location>
</feature>
<keyword evidence="6 8" id="KW-1133">Transmembrane helix</keyword>
<keyword evidence="7 8" id="KW-0472">Membrane</keyword>
<dbReference type="InterPro" id="IPR011701">
    <property type="entry name" value="MFS"/>
</dbReference>
<evidence type="ECO:0000256" key="6">
    <source>
        <dbReference type="ARBA" id="ARBA00022989"/>
    </source>
</evidence>
<keyword evidence="3" id="KW-0813">Transport</keyword>
<name>A0A0H2Y1L1_BURO1</name>
<dbReference type="Pfam" id="PF07690">
    <property type="entry name" value="MFS_1"/>
    <property type="match status" value="1"/>
</dbReference>
<proteinExistence type="inferred from homology"/>
<feature type="transmembrane region" description="Helical" evidence="8">
    <location>
        <begin position="206"/>
        <end position="229"/>
    </location>
</feature>
<evidence type="ECO:0000256" key="5">
    <source>
        <dbReference type="ARBA" id="ARBA00022692"/>
    </source>
</evidence>
<feature type="transmembrane region" description="Helical" evidence="8">
    <location>
        <begin position="47"/>
        <end position="65"/>
    </location>
</feature>
<dbReference type="SUPFAM" id="SSF103473">
    <property type="entry name" value="MFS general substrate transporter"/>
    <property type="match status" value="1"/>
</dbReference>
<dbReference type="AlphaFoldDB" id="A0A0H2Y1L1"/>
<accession>A0A0H2Y1L1</accession>
<feature type="transmembrane region" description="Helical" evidence="8">
    <location>
        <begin position="272"/>
        <end position="289"/>
    </location>
</feature>
<feature type="transmembrane region" description="Helical" evidence="8">
    <location>
        <begin position="130"/>
        <end position="152"/>
    </location>
</feature>
<dbReference type="InterPro" id="IPR036259">
    <property type="entry name" value="MFS_trans_sf"/>
</dbReference>
<keyword evidence="4" id="KW-1003">Cell membrane</keyword>
<evidence type="ECO:0000256" key="1">
    <source>
        <dbReference type="ARBA" id="ARBA00004651"/>
    </source>
</evidence>
<dbReference type="CDD" id="cd17324">
    <property type="entry name" value="MFS_NepI_like"/>
    <property type="match status" value="1"/>
</dbReference>
<feature type="transmembrane region" description="Helical" evidence="8">
    <location>
        <begin position="329"/>
        <end position="348"/>
    </location>
</feature>
<protein>
    <submittedName>
        <fullName evidence="10">Major facilitator superfamily MFS_1</fullName>
    </submittedName>
</protein>
<dbReference type="HOGENOM" id="CLU_001265_19_3_4"/>
<feature type="transmembrane region" description="Helical" evidence="8">
    <location>
        <begin position="97"/>
        <end position="118"/>
    </location>
</feature>
<evidence type="ECO:0000256" key="8">
    <source>
        <dbReference type="SAM" id="Phobius"/>
    </source>
</evidence>
<keyword evidence="5 8" id="KW-0812">Transmembrane</keyword>
<dbReference type="PANTHER" id="PTHR43271">
    <property type="entry name" value="BLL2771 PROTEIN"/>
    <property type="match status" value="1"/>
</dbReference>
<feature type="transmembrane region" description="Helical" evidence="8">
    <location>
        <begin position="164"/>
        <end position="185"/>
    </location>
</feature>
<dbReference type="EMBL" id="CP000380">
    <property type="protein sequence ID" value="ABF80391.1"/>
    <property type="molecule type" value="Genomic_DNA"/>
</dbReference>
<organism evidence="10">
    <name type="scientific">Burkholderia orbicola (strain AU 1054)</name>
    <dbReference type="NCBI Taxonomy" id="331271"/>
    <lineage>
        <taxon>Bacteria</taxon>
        <taxon>Pseudomonadati</taxon>
        <taxon>Pseudomonadota</taxon>
        <taxon>Betaproteobacteria</taxon>
        <taxon>Burkholderiales</taxon>
        <taxon>Burkholderiaceae</taxon>
        <taxon>Burkholderia</taxon>
        <taxon>Burkholderia cepacia complex</taxon>
        <taxon>Burkholderia orbicola</taxon>
    </lineage>
</organism>
<dbReference type="InterPro" id="IPR020846">
    <property type="entry name" value="MFS_dom"/>
</dbReference>
<dbReference type="GO" id="GO:0005886">
    <property type="term" value="C:plasma membrane"/>
    <property type="evidence" value="ECO:0007669"/>
    <property type="project" value="UniProtKB-SubCell"/>
</dbReference>
<evidence type="ECO:0000259" key="9">
    <source>
        <dbReference type="PROSITE" id="PS50850"/>
    </source>
</evidence>
<evidence type="ECO:0000256" key="4">
    <source>
        <dbReference type="ARBA" id="ARBA00022475"/>
    </source>
</evidence>
<comment type="similarity">
    <text evidence="2">Belongs to the major facilitator superfamily.</text>
</comment>
<reference evidence="10" key="1">
    <citation type="submission" date="2006-05" db="EMBL/GenBank/DDBJ databases">
        <title>Complete sequence of chromosome 3 of Burkholderia cenocepacia AU 1054.</title>
        <authorList>
            <consortium name="US DOE Joint Genome Institute"/>
            <person name="Copeland A."/>
            <person name="Lucas S."/>
            <person name="Lapidus A."/>
            <person name="Barry K."/>
            <person name="Detter J.C."/>
            <person name="Glavina del Rio T."/>
            <person name="Hammon N."/>
            <person name="Israni S."/>
            <person name="Dalin E."/>
            <person name="Tice H."/>
            <person name="Pitluck S."/>
            <person name="Chain P."/>
            <person name="Malfatti S."/>
            <person name="Shin M."/>
            <person name="Vergez L."/>
            <person name="Schmutz J."/>
            <person name="Larimer F."/>
            <person name="Land M."/>
            <person name="Hauser L."/>
            <person name="Kyrpides N."/>
            <person name="Lykidis A."/>
            <person name="LiPuma J.J."/>
            <person name="Konstantinidis K."/>
            <person name="Tiedje J.M."/>
            <person name="Richardson P."/>
        </authorList>
    </citation>
    <scope>NUCLEOTIDE SEQUENCE [LARGE SCALE GENOMIC DNA]</scope>
    <source>
        <strain evidence="10">AU 1054</strain>
    </source>
</reference>
<feature type="transmembrane region" description="Helical" evidence="8">
    <location>
        <begin position="354"/>
        <end position="378"/>
    </location>
</feature>
<comment type="subcellular location">
    <subcellularLocation>
        <location evidence="1">Cell membrane</location>
        <topology evidence="1">Multi-pass membrane protein</topology>
    </subcellularLocation>
</comment>
<gene>
    <name evidence="10" type="ordered locus">Bcen_5519</name>
</gene>
<evidence type="ECO:0000256" key="7">
    <source>
        <dbReference type="ARBA" id="ARBA00023136"/>
    </source>
</evidence>
<evidence type="ECO:0000313" key="10">
    <source>
        <dbReference type="EMBL" id="ABF80391.1"/>
    </source>
</evidence>
<sequence length="398" mass="41281" precursor="true">MGNRTIRFAFFLCGFAAFLNLYSTQGILHELAAAFNVSAERAGQGISATTLAVAIIAPFVGALAARFDRRTVISWAAVACVLPVVWSAHAASFSSFLAARFAAGMLMPFIFAISIACIGEIFSHDAATEVSALFVAGTTLGGFAGRFVTNVLTSGFGWRHALDFIAFLCLATGLAIHACLPSSGAARPEGEGASIPRWKLLTRGPLLASFLVGACVLASQVATFTFVGLRLARAPFGFNTVEIGAIYAVFLVAVVVTPLAGRVAAKRGPRDLALAATGLAMVGALLTLSGSVAAILTGLALSSTAVFVEQASANAFISRAAPGARSTAIGVYLSFYYFGGSLGSILPVPAWNRWGWVGCVAFVVVAQAIAGALVFFFWRGTPPAGASKPRSPEVRLTR</sequence>
<feature type="transmembrane region" description="Helical" evidence="8">
    <location>
        <begin position="241"/>
        <end position="260"/>
    </location>
</feature>
<dbReference type="GO" id="GO:0022857">
    <property type="term" value="F:transmembrane transporter activity"/>
    <property type="evidence" value="ECO:0007669"/>
    <property type="project" value="InterPro"/>
</dbReference>
<evidence type="ECO:0000256" key="3">
    <source>
        <dbReference type="ARBA" id="ARBA00022448"/>
    </source>
</evidence>
<dbReference type="Gene3D" id="1.20.1250.20">
    <property type="entry name" value="MFS general substrate transporter like domains"/>
    <property type="match status" value="1"/>
</dbReference>
<dbReference type="PROSITE" id="PS50850">
    <property type="entry name" value="MFS"/>
    <property type="match status" value="1"/>
</dbReference>